<evidence type="ECO:0000256" key="1">
    <source>
        <dbReference type="SAM" id="MobiDB-lite"/>
    </source>
</evidence>
<dbReference type="EMBL" id="JBIBSM010000021">
    <property type="protein sequence ID" value="MFF8280378.1"/>
    <property type="molecule type" value="Genomic_DNA"/>
</dbReference>
<comment type="caution">
    <text evidence="2">The sequence shown here is derived from an EMBL/GenBank/DDBJ whole genome shotgun (WGS) entry which is preliminary data.</text>
</comment>
<keyword evidence="3" id="KW-1185">Reference proteome</keyword>
<evidence type="ECO:0000313" key="3">
    <source>
        <dbReference type="Proteomes" id="UP001603013"/>
    </source>
</evidence>
<protein>
    <recommendedName>
        <fullName evidence="4">Serine/threonine protein kinase</fullName>
    </recommendedName>
</protein>
<reference evidence="2 3" key="1">
    <citation type="submission" date="2024-10" db="EMBL/GenBank/DDBJ databases">
        <title>The Natural Products Discovery Center: Release of the First 8490 Sequenced Strains for Exploring Actinobacteria Biosynthetic Diversity.</title>
        <authorList>
            <person name="Kalkreuter E."/>
            <person name="Kautsar S.A."/>
            <person name="Yang D."/>
            <person name="Bader C.D."/>
            <person name="Teijaro C.N."/>
            <person name="Fluegel L."/>
            <person name="Davis C.M."/>
            <person name="Simpson J.R."/>
            <person name="Lauterbach L."/>
            <person name="Steele A.D."/>
            <person name="Gui C."/>
            <person name="Meng S."/>
            <person name="Li G."/>
            <person name="Viehrig K."/>
            <person name="Ye F."/>
            <person name="Su P."/>
            <person name="Kiefer A.F."/>
            <person name="Nichols A."/>
            <person name="Cepeda A.J."/>
            <person name="Yan W."/>
            <person name="Fan B."/>
            <person name="Jiang Y."/>
            <person name="Adhikari A."/>
            <person name="Zheng C.-J."/>
            <person name="Schuster L."/>
            <person name="Cowan T.M."/>
            <person name="Smanski M.J."/>
            <person name="Chevrette M.G."/>
            <person name="De Carvalho L.P.S."/>
            <person name="Shen B."/>
        </authorList>
    </citation>
    <scope>NUCLEOTIDE SEQUENCE [LARGE SCALE GENOMIC DNA]</scope>
    <source>
        <strain evidence="2 3">NPDC015755</strain>
    </source>
</reference>
<organism evidence="2 3">
    <name type="scientific">Streptomyces lateritius</name>
    <dbReference type="NCBI Taxonomy" id="67313"/>
    <lineage>
        <taxon>Bacteria</taxon>
        <taxon>Bacillati</taxon>
        <taxon>Actinomycetota</taxon>
        <taxon>Actinomycetes</taxon>
        <taxon>Kitasatosporales</taxon>
        <taxon>Streptomycetaceae</taxon>
        <taxon>Streptomyces</taxon>
    </lineage>
</organism>
<evidence type="ECO:0008006" key="4">
    <source>
        <dbReference type="Google" id="ProtNLM"/>
    </source>
</evidence>
<gene>
    <name evidence="2" type="ORF">ACF05T_30530</name>
</gene>
<dbReference type="RefSeq" id="WP_391937221.1">
    <property type="nucleotide sequence ID" value="NZ_JBIBSM010000021.1"/>
</dbReference>
<accession>A0ABW6YKX7</accession>
<feature type="compositionally biased region" description="Low complexity" evidence="1">
    <location>
        <begin position="100"/>
        <end position="133"/>
    </location>
</feature>
<proteinExistence type="predicted"/>
<sequence>MSSQEVLISLTPQQAATGVVFTVTLPTGPAHIRIPPSRDGDLVRARLGDGEVLLRVRVTGQPGAPAARKSGGLGCLVTLGVVGAVIAALVLTNDSDDDSGSAAATPTVTSSPTVTPSSSYDDPFDTPTTAAPTTEPPPDPYTAGTCLNGTLPDSTTAQRVSDVEEVSCSASDAHYRVIQTIPLTSDLNRCRSNPKTQYAFSYRYTINGATINEYVYCLVGLGAYAR</sequence>
<feature type="region of interest" description="Disordered" evidence="1">
    <location>
        <begin position="95"/>
        <end position="144"/>
    </location>
</feature>
<evidence type="ECO:0000313" key="2">
    <source>
        <dbReference type="EMBL" id="MFF8280378.1"/>
    </source>
</evidence>
<name>A0ABW6YKX7_9ACTN</name>
<dbReference type="Proteomes" id="UP001603013">
    <property type="component" value="Unassembled WGS sequence"/>
</dbReference>